<keyword evidence="3" id="KW-1185">Reference proteome</keyword>
<organism evidence="2 3">
    <name type="scientific">Arenimonas fontis</name>
    <dbReference type="NCBI Taxonomy" id="2608255"/>
    <lineage>
        <taxon>Bacteria</taxon>
        <taxon>Pseudomonadati</taxon>
        <taxon>Pseudomonadota</taxon>
        <taxon>Gammaproteobacteria</taxon>
        <taxon>Lysobacterales</taxon>
        <taxon>Lysobacteraceae</taxon>
        <taxon>Arenimonas</taxon>
    </lineage>
</organism>
<protein>
    <submittedName>
        <fullName evidence="2">Uncharacterized protein</fullName>
    </submittedName>
</protein>
<evidence type="ECO:0000313" key="2">
    <source>
        <dbReference type="EMBL" id="KAA2284421.1"/>
    </source>
</evidence>
<feature type="compositionally biased region" description="Basic residues" evidence="1">
    <location>
        <begin position="129"/>
        <end position="155"/>
    </location>
</feature>
<gene>
    <name evidence="2" type="ORF">F0415_08810</name>
</gene>
<dbReference type="Proteomes" id="UP000322165">
    <property type="component" value="Unassembled WGS sequence"/>
</dbReference>
<reference evidence="2 3" key="2">
    <citation type="submission" date="2019-09" db="EMBL/GenBank/DDBJ databases">
        <authorList>
            <person name="Mazur A."/>
        </authorList>
    </citation>
    <scope>NUCLEOTIDE SEQUENCE [LARGE SCALE GENOMIC DNA]</scope>
    <source>
        <strain evidence="2 3">3729k</strain>
    </source>
</reference>
<comment type="caution">
    <text evidence="2">The sequence shown here is derived from an EMBL/GenBank/DDBJ whole genome shotgun (WGS) entry which is preliminary data.</text>
</comment>
<dbReference type="AlphaFoldDB" id="A0A5B2ZB92"/>
<evidence type="ECO:0000313" key="3">
    <source>
        <dbReference type="Proteomes" id="UP000322165"/>
    </source>
</evidence>
<dbReference type="EMBL" id="VUOD01000006">
    <property type="protein sequence ID" value="KAA2284421.1"/>
    <property type="molecule type" value="Genomic_DNA"/>
</dbReference>
<accession>A0A5B2ZB92</accession>
<name>A0A5B2ZB92_9GAMM</name>
<feature type="region of interest" description="Disordered" evidence="1">
    <location>
        <begin position="123"/>
        <end position="155"/>
    </location>
</feature>
<dbReference type="RefSeq" id="WP_149860855.1">
    <property type="nucleotide sequence ID" value="NZ_VUOD01000006.1"/>
</dbReference>
<proteinExistence type="predicted"/>
<evidence type="ECO:0000256" key="1">
    <source>
        <dbReference type="SAM" id="MobiDB-lite"/>
    </source>
</evidence>
<reference evidence="2 3" key="1">
    <citation type="submission" date="2019-09" db="EMBL/GenBank/DDBJ databases">
        <title>Arenimonas chukotkensis sp. nov., a bacterium isolated from Chukotka hot spring, Arctic region, Russia.</title>
        <authorList>
            <person name="Zayulina K.S."/>
            <person name="Prokofeva M.I."/>
            <person name="Elcheninov A.G."/>
            <person name="Novikov A."/>
            <person name="Kochetkova T.V."/>
            <person name="Kublanov I.V."/>
        </authorList>
    </citation>
    <scope>NUCLEOTIDE SEQUENCE [LARGE SCALE GENOMIC DNA]</scope>
    <source>
        <strain evidence="2 3">3729k</strain>
    </source>
</reference>
<sequence>MTRSTRSASKARPARAAATPVTARNLLLAGLGAVAIGRRQAAQAVETLAAAPEALRERACAAAEQARSEVAKLRRQAEKKIAPLRRQAEAKVAPLRKQALAFADQAQAEFETRLQPVLARFGLADKPTRARRRSAAKKATRRPAARKASKRARRA</sequence>